<dbReference type="InterPro" id="IPR036188">
    <property type="entry name" value="FAD/NAD-bd_sf"/>
</dbReference>
<keyword evidence="7" id="KW-1185">Reference proteome</keyword>
<dbReference type="Gene3D" id="3.50.50.60">
    <property type="entry name" value="FAD/NAD(P)-binding domain"/>
    <property type="match status" value="3"/>
</dbReference>
<dbReference type="Proteomes" id="UP000183263">
    <property type="component" value="Unassembled WGS sequence"/>
</dbReference>
<evidence type="ECO:0000256" key="1">
    <source>
        <dbReference type="ARBA" id="ARBA00001974"/>
    </source>
</evidence>
<dbReference type="NCBIfam" id="NF005511">
    <property type="entry name" value="PRK07121.1-4"/>
    <property type="match status" value="1"/>
</dbReference>
<dbReference type="PANTHER" id="PTHR43400:SF10">
    <property type="entry name" value="3-OXOSTEROID 1-DEHYDROGENASE"/>
    <property type="match status" value="1"/>
</dbReference>
<dbReference type="SUPFAM" id="SSF56425">
    <property type="entry name" value="Succinate dehydrogenase/fumarate reductase flavoprotein, catalytic domain"/>
    <property type="match status" value="1"/>
</dbReference>
<protein>
    <submittedName>
        <fullName evidence="6">3-oxo-5alpha-steroid 4-dehydrogenase</fullName>
    </submittedName>
</protein>
<dbReference type="InterPro" id="IPR050315">
    <property type="entry name" value="FAD-oxidoreductase_2"/>
</dbReference>
<evidence type="ECO:0000256" key="3">
    <source>
        <dbReference type="ARBA" id="ARBA00022827"/>
    </source>
</evidence>
<evidence type="ECO:0000259" key="5">
    <source>
        <dbReference type="Pfam" id="PF00890"/>
    </source>
</evidence>
<dbReference type="RefSeq" id="WP_072736286.1">
    <property type="nucleotide sequence ID" value="NZ_CP048813.1"/>
</dbReference>
<proteinExistence type="predicted"/>
<dbReference type="AlphaFoldDB" id="A0A1G8BC66"/>
<gene>
    <name evidence="6" type="ORF">SAMN05444695_101819</name>
</gene>
<accession>A0A1G8BC66</accession>
<dbReference type="InterPro" id="IPR003953">
    <property type="entry name" value="FAD-dep_OxRdtase_2_FAD-bd"/>
</dbReference>
<keyword evidence="4" id="KW-0560">Oxidoreductase</keyword>
<dbReference type="Pfam" id="PF00890">
    <property type="entry name" value="FAD_binding_2"/>
    <property type="match status" value="1"/>
</dbReference>
<dbReference type="InterPro" id="IPR027477">
    <property type="entry name" value="Succ_DH/fumarate_Rdtase_cat_sf"/>
</dbReference>
<dbReference type="GO" id="GO:0008202">
    <property type="term" value="P:steroid metabolic process"/>
    <property type="evidence" value="ECO:0007669"/>
    <property type="project" value="UniProtKB-ARBA"/>
</dbReference>
<dbReference type="OrthoDB" id="337830at2"/>
<evidence type="ECO:0000313" key="6">
    <source>
        <dbReference type="EMBL" id="SDH30768.1"/>
    </source>
</evidence>
<evidence type="ECO:0000256" key="2">
    <source>
        <dbReference type="ARBA" id="ARBA00022630"/>
    </source>
</evidence>
<organism evidence="6 7">
    <name type="scientific">Rhodococcus triatomae</name>
    <dbReference type="NCBI Taxonomy" id="300028"/>
    <lineage>
        <taxon>Bacteria</taxon>
        <taxon>Bacillati</taxon>
        <taxon>Actinomycetota</taxon>
        <taxon>Actinomycetes</taxon>
        <taxon>Mycobacteriales</taxon>
        <taxon>Nocardiaceae</taxon>
        <taxon>Rhodococcus</taxon>
    </lineage>
</organism>
<dbReference type="SUPFAM" id="SSF51905">
    <property type="entry name" value="FAD/NAD(P)-binding domain"/>
    <property type="match status" value="1"/>
</dbReference>
<reference evidence="6 7" key="1">
    <citation type="submission" date="2016-10" db="EMBL/GenBank/DDBJ databases">
        <authorList>
            <person name="de Groot N.N."/>
        </authorList>
    </citation>
    <scope>NUCLEOTIDE SEQUENCE [LARGE SCALE GENOMIC DNA]</scope>
    <source>
        <strain evidence="6 7">DSM 44892</strain>
    </source>
</reference>
<dbReference type="Gene3D" id="3.90.700.10">
    <property type="entry name" value="Succinate dehydrogenase/fumarate reductase flavoprotein, catalytic domain"/>
    <property type="match status" value="1"/>
</dbReference>
<comment type="cofactor">
    <cofactor evidence="1">
        <name>FAD</name>
        <dbReference type="ChEBI" id="CHEBI:57692"/>
    </cofactor>
</comment>
<feature type="domain" description="FAD-dependent oxidoreductase 2 FAD-binding" evidence="5">
    <location>
        <begin position="8"/>
        <end position="499"/>
    </location>
</feature>
<dbReference type="GO" id="GO:0033765">
    <property type="term" value="F:steroid dehydrogenase activity, acting on the CH-CH group of donors"/>
    <property type="evidence" value="ECO:0007669"/>
    <property type="project" value="UniProtKB-ARBA"/>
</dbReference>
<dbReference type="PANTHER" id="PTHR43400">
    <property type="entry name" value="FUMARATE REDUCTASE"/>
    <property type="match status" value="1"/>
</dbReference>
<name>A0A1G8BC66_9NOCA</name>
<sequence length="538" mass="56506">MTWDTTVDVVVVGFGGAGAVAALEARESGVDVLVADARLGGGATTISGGVVYAGGGTSIQREAGVEDSPDAMYDYLRFEVGDSVRPETLRRFVDESIDNLDWLIRHGVPFEGSVCPHKTSFPTDDYYLYYSGSEASGAARKVAAPAQRGHRAKGKGTSGKMIFGPLARAVRRAGVRVLTQTSVTALVTDDEGRVVGVEARSLADAPARVRSRHARLCRISAKPGIYAPALRAVLEKRIRRIERRYATPIRIRARRAVVLTTGGFIANRALVHRHAPDFTGGISLGTATDDGAGIAMAAALGATTTGMGNVSAWRFISPPSALLGSLLVDRHGRRIVDESRYGAALGEALVRDADRQGWLVADAELVREAKAQLKSQSLWFQRIQATGLLRTAIRADTLDVLAGKAGIDPAGLRATVDAANAAVDGAGPDPMGKHPDFARALRTPPYSLFDVGIKPNAMNPCPMLTLGGLRVDENTGAVLDESDAAIAGLYAAGRVAAGVCTNSYVSGLSIADCVFAGRRAGKQAAQDVPAPGLRSVRS</sequence>
<dbReference type="EMBL" id="FNDN01000001">
    <property type="protein sequence ID" value="SDH30768.1"/>
    <property type="molecule type" value="Genomic_DNA"/>
</dbReference>
<keyword evidence="2" id="KW-0285">Flavoprotein</keyword>
<evidence type="ECO:0000313" key="7">
    <source>
        <dbReference type="Proteomes" id="UP000183263"/>
    </source>
</evidence>
<keyword evidence="3" id="KW-0274">FAD</keyword>
<evidence type="ECO:0000256" key="4">
    <source>
        <dbReference type="ARBA" id="ARBA00023002"/>
    </source>
</evidence>